<sequence length="79" mass="9374">MENKIKLNEIFKRTFNIKDEELDFLFNKENVTNWDSLGHITLVSEIENDFEVMMETEDILALNSFDDAIKILEKNEISF</sequence>
<dbReference type="Proteomes" id="UP001147148">
    <property type="component" value="Unassembled WGS sequence"/>
</dbReference>
<evidence type="ECO:0000313" key="2">
    <source>
        <dbReference type="Proteomes" id="UP001147148"/>
    </source>
</evidence>
<dbReference type="SUPFAM" id="SSF47336">
    <property type="entry name" value="ACP-like"/>
    <property type="match status" value="1"/>
</dbReference>
<protein>
    <submittedName>
        <fullName evidence="1">Acyl carrier protein</fullName>
    </submittedName>
</protein>
<dbReference type="InterPro" id="IPR036736">
    <property type="entry name" value="ACP-like_sf"/>
</dbReference>
<dbReference type="RefSeq" id="WP_275470981.1">
    <property type="nucleotide sequence ID" value="NZ_JAPDSH010000002.1"/>
</dbReference>
<reference evidence="1" key="1">
    <citation type="submission" date="2022-10" db="EMBL/GenBank/DDBJ databases">
        <title>Vagococcus sp. isolated from poultry meat.</title>
        <authorList>
            <person name="Johansson P."/>
            <person name="Bjorkroth J."/>
        </authorList>
    </citation>
    <scope>NUCLEOTIDE SEQUENCE</scope>
    <source>
        <strain evidence="1">PNs007</strain>
    </source>
</reference>
<proteinExistence type="predicted"/>
<evidence type="ECO:0000313" key="1">
    <source>
        <dbReference type="EMBL" id="MDF0479337.1"/>
    </source>
</evidence>
<dbReference type="EMBL" id="JAPDSH010000002">
    <property type="protein sequence ID" value="MDF0479337.1"/>
    <property type="molecule type" value="Genomic_DNA"/>
</dbReference>
<comment type="caution">
    <text evidence="1">The sequence shown here is derived from an EMBL/GenBank/DDBJ whole genome shotgun (WGS) entry which is preliminary data.</text>
</comment>
<accession>A0ABT5X0A9</accession>
<gene>
    <name evidence="1" type="ORF">OL233_03460</name>
</gene>
<dbReference type="Gene3D" id="1.10.1200.10">
    <property type="entry name" value="ACP-like"/>
    <property type="match status" value="1"/>
</dbReference>
<organism evidence="1 2">
    <name type="scientific">Vagococcus proximus</name>
    <dbReference type="NCBI Taxonomy" id="2991417"/>
    <lineage>
        <taxon>Bacteria</taxon>
        <taxon>Bacillati</taxon>
        <taxon>Bacillota</taxon>
        <taxon>Bacilli</taxon>
        <taxon>Lactobacillales</taxon>
        <taxon>Enterococcaceae</taxon>
        <taxon>Vagococcus</taxon>
    </lineage>
</organism>
<keyword evidence="2" id="KW-1185">Reference proteome</keyword>
<name>A0ABT5X0A9_9ENTE</name>